<dbReference type="GO" id="GO:0003723">
    <property type="term" value="F:RNA binding"/>
    <property type="evidence" value="ECO:0000318"/>
    <property type="project" value="GO_Central"/>
</dbReference>
<gene>
    <name evidence="3" type="primary">LOC100175053</name>
</gene>
<evidence type="ECO:0000256" key="1">
    <source>
        <dbReference type="SAM" id="Coils"/>
    </source>
</evidence>
<protein>
    <submittedName>
        <fullName evidence="3">Uncharacterized LOC100175053</fullName>
    </submittedName>
</protein>
<name>F6ZZD5_CIOIN</name>
<dbReference type="RefSeq" id="XP_002129623.1">
    <property type="nucleotide sequence ID" value="XM_002129587.4"/>
</dbReference>
<dbReference type="STRING" id="7719.ENSCINP00000012516"/>
<dbReference type="OMA" id="NQMAKVE"/>
<evidence type="ECO:0000313" key="3">
    <source>
        <dbReference type="Ensembl" id="ENSCINP00000012516.3"/>
    </source>
</evidence>
<organism evidence="3 4">
    <name type="scientific">Ciona intestinalis</name>
    <name type="common">Transparent sea squirt</name>
    <name type="synonym">Ascidia intestinalis</name>
    <dbReference type="NCBI Taxonomy" id="7719"/>
    <lineage>
        <taxon>Eukaryota</taxon>
        <taxon>Metazoa</taxon>
        <taxon>Chordata</taxon>
        <taxon>Tunicata</taxon>
        <taxon>Ascidiacea</taxon>
        <taxon>Phlebobranchia</taxon>
        <taxon>Cionidae</taxon>
        <taxon>Ciona</taxon>
    </lineage>
</organism>
<dbReference type="Proteomes" id="UP000008144">
    <property type="component" value="Chromosome 6"/>
</dbReference>
<keyword evidence="1" id="KW-0175">Coiled coil</keyword>
<dbReference type="AlphaFoldDB" id="F6ZZD5"/>
<dbReference type="GO" id="GO:0035145">
    <property type="term" value="C:exon-exon junction complex"/>
    <property type="evidence" value="ECO:0000318"/>
    <property type="project" value="GO_Central"/>
</dbReference>
<evidence type="ECO:0000256" key="2">
    <source>
        <dbReference type="SAM" id="MobiDB-lite"/>
    </source>
</evidence>
<accession>F6ZZD5</accession>
<reference evidence="4" key="1">
    <citation type="journal article" date="2002" name="Science">
        <title>The draft genome of Ciona intestinalis: insights into chordate and vertebrate origins.</title>
        <authorList>
            <person name="Dehal P."/>
            <person name="Satou Y."/>
            <person name="Campbell R.K."/>
            <person name="Chapman J."/>
            <person name="Degnan B."/>
            <person name="De Tomaso A."/>
            <person name="Davidson B."/>
            <person name="Di Gregorio A."/>
            <person name="Gelpke M."/>
            <person name="Goodstein D.M."/>
            <person name="Harafuji N."/>
            <person name="Hastings K.E."/>
            <person name="Ho I."/>
            <person name="Hotta K."/>
            <person name="Huang W."/>
            <person name="Kawashima T."/>
            <person name="Lemaire P."/>
            <person name="Martinez D."/>
            <person name="Meinertzhagen I.A."/>
            <person name="Necula S."/>
            <person name="Nonaka M."/>
            <person name="Putnam N."/>
            <person name="Rash S."/>
            <person name="Saiga H."/>
            <person name="Satake M."/>
            <person name="Terry A."/>
            <person name="Yamada L."/>
            <person name="Wang H.G."/>
            <person name="Awazu S."/>
            <person name="Azumi K."/>
            <person name="Boore J."/>
            <person name="Branno M."/>
            <person name="Chin-Bow S."/>
            <person name="DeSantis R."/>
            <person name="Doyle S."/>
            <person name="Francino P."/>
            <person name="Keys D.N."/>
            <person name="Haga S."/>
            <person name="Hayashi H."/>
            <person name="Hino K."/>
            <person name="Imai K.S."/>
            <person name="Inaba K."/>
            <person name="Kano S."/>
            <person name="Kobayashi K."/>
            <person name="Kobayashi M."/>
            <person name="Lee B.I."/>
            <person name="Makabe K.W."/>
            <person name="Manohar C."/>
            <person name="Matassi G."/>
            <person name="Medina M."/>
            <person name="Mochizuki Y."/>
            <person name="Mount S."/>
            <person name="Morishita T."/>
            <person name="Miura S."/>
            <person name="Nakayama A."/>
            <person name="Nishizaka S."/>
            <person name="Nomoto H."/>
            <person name="Ohta F."/>
            <person name="Oishi K."/>
            <person name="Rigoutsos I."/>
            <person name="Sano M."/>
            <person name="Sasaki A."/>
            <person name="Sasakura Y."/>
            <person name="Shoguchi E."/>
            <person name="Shin-i T."/>
            <person name="Spagnuolo A."/>
            <person name="Stainier D."/>
            <person name="Suzuki M.M."/>
            <person name="Tassy O."/>
            <person name="Takatori N."/>
            <person name="Tokuoka M."/>
            <person name="Yagi K."/>
            <person name="Yoshizaki F."/>
            <person name="Wada S."/>
            <person name="Zhang C."/>
            <person name="Hyatt P.D."/>
            <person name="Larimer F."/>
            <person name="Detter C."/>
            <person name="Doggett N."/>
            <person name="Glavina T."/>
            <person name="Hawkins T."/>
            <person name="Richardson P."/>
            <person name="Lucas S."/>
            <person name="Kohara Y."/>
            <person name="Levine M."/>
            <person name="Satoh N."/>
            <person name="Rokhsar D.S."/>
        </authorList>
    </citation>
    <scope>NUCLEOTIDE SEQUENCE [LARGE SCALE GENOMIC DNA]</scope>
</reference>
<feature type="region of interest" description="Disordered" evidence="2">
    <location>
        <begin position="14"/>
        <end position="47"/>
    </location>
</feature>
<dbReference type="HOGENOM" id="CLU_1434017_0_0_1"/>
<feature type="coiled-coil region" evidence="1">
    <location>
        <begin position="125"/>
        <end position="186"/>
    </location>
</feature>
<dbReference type="KEGG" id="cin:100175053"/>
<dbReference type="GO" id="GO:1903259">
    <property type="term" value="P:exon-exon junction complex disassembly"/>
    <property type="evidence" value="ECO:0000318"/>
    <property type="project" value="GO_Central"/>
</dbReference>
<dbReference type="EMBL" id="EAAA01002273">
    <property type="status" value="NOT_ANNOTATED_CDS"/>
    <property type="molecule type" value="Genomic_DNA"/>
</dbReference>
<accession>A0A1W2WE58</accession>
<reference evidence="3" key="2">
    <citation type="journal article" date="2008" name="Genome Biol.">
        <title>Improved genome assembly and evidence-based global gene model set for the chordate Ciona intestinalis: new insight into intron and operon populations.</title>
        <authorList>
            <person name="Satou Y."/>
            <person name="Mineta K."/>
            <person name="Ogasawara M."/>
            <person name="Sasakura Y."/>
            <person name="Shoguchi E."/>
            <person name="Ueno K."/>
            <person name="Yamada L."/>
            <person name="Matsumoto J."/>
            <person name="Wasserscheid J."/>
            <person name="Dewar K."/>
            <person name="Wiley G.B."/>
            <person name="Macmil S.L."/>
            <person name="Roe B.A."/>
            <person name="Zeller R.W."/>
            <person name="Hastings K.E."/>
            <person name="Lemaire P."/>
            <person name="Lindquist E."/>
            <person name="Endo T."/>
            <person name="Hotta K."/>
            <person name="Inaba K."/>
        </authorList>
    </citation>
    <scope>NUCLEOTIDE SEQUENCE [LARGE SCALE GENOMIC DNA]</scope>
    <source>
        <strain evidence="3">wild type</strain>
    </source>
</reference>
<keyword evidence="4" id="KW-1185">Reference proteome</keyword>
<dbReference type="Ensembl" id="ENSCINT00000012516.3">
    <property type="protein sequence ID" value="ENSCINP00000012516.3"/>
    <property type="gene ID" value="ENSCING00000006056.3"/>
</dbReference>
<dbReference type="InParanoid" id="F6ZZD5"/>
<proteinExistence type="predicted"/>
<evidence type="ECO:0000313" key="4">
    <source>
        <dbReference type="Proteomes" id="UP000008144"/>
    </source>
</evidence>
<dbReference type="GeneTree" id="ENSGT00730000111053"/>
<dbReference type="GeneID" id="100175053"/>
<reference evidence="3" key="4">
    <citation type="submission" date="2025-09" db="UniProtKB">
        <authorList>
            <consortium name="Ensembl"/>
        </authorList>
    </citation>
    <scope>IDENTIFICATION</scope>
</reference>
<feature type="compositionally biased region" description="Basic residues" evidence="2">
    <location>
        <begin position="16"/>
        <end position="32"/>
    </location>
</feature>
<dbReference type="GO" id="GO:0005737">
    <property type="term" value="C:cytoplasm"/>
    <property type="evidence" value="ECO:0000318"/>
    <property type="project" value="GO_Central"/>
</dbReference>
<reference evidence="3" key="3">
    <citation type="submission" date="2025-08" db="UniProtKB">
        <authorList>
            <consortium name="Ensembl"/>
        </authorList>
    </citation>
    <scope>IDENTIFICATION</scope>
</reference>
<sequence length="189" mass="21930">MTDVLICDPFNEKKVTKASKRNKQRKQAKNKHKGDDSPEPVSGNDSSLAGLRHQMELAQKQEDHVLMNKLRQKIWLLQDAAAGVKSNVSKETLAAIFQDTTNVKKTITFERPLNADVPTLEDTKREVLDKKMRKLQKKKQDIQKLKDRLGSGEKLEKTQLLKIERERELDDEIDDVEDELFQIQQQQRR</sequence>